<protein>
    <submittedName>
        <fullName evidence="7">Phosphatase PAP2 family protein</fullName>
    </submittedName>
</protein>
<feature type="transmembrane region" description="Helical" evidence="5">
    <location>
        <begin position="40"/>
        <end position="59"/>
    </location>
</feature>
<evidence type="ECO:0000313" key="8">
    <source>
        <dbReference type="Proteomes" id="UP000309667"/>
    </source>
</evidence>
<feature type="transmembrane region" description="Helical" evidence="5">
    <location>
        <begin position="253"/>
        <end position="271"/>
    </location>
</feature>
<accession>A0ABY2QX94</accession>
<evidence type="ECO:0000256" key="1">
    <source>
        <dbReference type="ARBA" id="ARBA00004141"/>
    </source>
</evidence>
<feature type="domain" description="Inositolphosphotransferase Aur1/Ipt1" evidence="6">
    <location>
        <begin position="101"/>
        <end position="290"/>
    </location>
</feature>
<dbReference type="Pfam" id="PF14378">
    <property type="entry name" value="PAP2_3"/>
    <property type="match status" value="1"/>
</dbReference>
<evidence type="ECO:0000313" key="7">
    <source>
        <dbReference type="EMBL" id="THV15721.1"/>
    </source>
</evidence>
<dbReference type="InterPro" id="IPR026841">
    <property type="entry name" value="Aur1/Ipt1"/>
</dbReference>
<dbReference type="EMBL" id="STGT01000002">
    <property type="protein sequence ID" value="THV15721.1"/>
    <property type="molecule type" value="Genomic_DNA"/>
</dbReference>
<feature type="transmembrane region" description="Helical" evidence="5">
    <location>
        <begin position="157"/>
        <end position="177"/>
    </location>
</feature>
<dbReference type="InterPro" id="IPR036938">
    <property type="entry name" value="PAP2/HPO_sf"/>
</dbReference>
<proteinExistence type="predicted"/>
<evidence type="ECO:0000256" key="4">
    <source>
        <dbReference type="ARBA" id="ARBA00023136"/>
    </source>
</evidence>
<evidence type="ECO:0000259" key="6">
    <source>
        <dbReference type="Pfam" id="PF14378"/>
    </source>
</evidence>
<comment type="subcellular location">
    <subcellularLocation>
        <location evidence="1">Membrane</location>
        <topology evidence="1">Multi-pass membrane protein</topology>
    </subcellularLocation>
</comment>
<feature type="transmembrane region" description="Helical" evidence="5">
    <location>
        <begin position="277"/>
        <end position="296"/>
    </location>
</feature>
<evidence type="ECO:0000256" key="3">
    <source>
        <dbReference type="ARBA" id="ARBA00022989"/>
    </source>
</evidence>
<evidence type="ECO:0000256" key="2">
    <source>
        <dbReference type="ARBA" id="ARBA00022692"/>
    </source>
</evidence>
<feature type="transmembrane region" description="Helical" evidence="5">
    <location>
        <begin position="227"/>
        <end position="246"/>
    </location>
</feature>
<dbReference type="PANTHER" id="PTHR31310:SF7">
    <property type="entry name" value="PA-PHOSPHATASE RELATED-FAMILY PROTEIN DDB_G0268928"/>
    <property type="match status" value="1"/>
</dbReference>
<dbReference type="Gene3D" id="1.20.144.10">
    <property type="entry name" value="Phosphatidic acid phosphatase type 2/haloperoxidase"/>
    <property type="match status" value="1"/>
</dbReference>
<dbReference type="SUPFAM" id="SSF48317">
    <property type="entry name" value="Acid phosphatase/Vanadium-dependent haloperoxidase"/>
    <property type="match status" value="1"/>
</dbReference>
<organism evidence="7 8">
    <name type="scientific">Rhizobium rhizophilum</name>
    <dbReference type="NCBI Taxonomy" id="1850373"/>
    <lineage>
        <taxon>Bacteria</taxon>
        <taxon>Pseudomonadati</taxon>
        <taxon>Pseudomonadota</taxon>
        <taxon>Alphaproteobacteria</taxon>
        <taxon>Hyphomicrobiales</taxon>
        <taxon>Rhizobiaceae</taxon>
        <taxon>Rhizobium/Agrobacterium group</taxon>
        <taxon>Rhizobium</taxon>
    </lineage>
</organism>
<dbReference type="PANTHER" id="PTHR31310">
    <property type="match status" value="1"/>
</dbReference>
<feature type="transmembrane region" description="Helical" evidence="5">
    <location>
        <begin position="7"/>
        <end position="28"/>
    </location>
</feature>
<evidence type="ECO:0000256" key="5">
    <source>
        <dbReference type="SAM" id="Phobius"/>
    </source>
</evidence>
<gene>
    <name evidence="7" type="ORF">E9677_10285</name>
</gene>
<keyword evidence="8" id="KW-1185">Reference proteome</keyword>
<sequence length="317" mass="34477">MLTREAVNLRAWLLITMLASIIINAILLSQSKISVDYASLRPAATSLTVLILTGIICARRQFHSWAHVMETLAIGIVLSILGLIASYLATSLGRPLADEILVDADRAVGFDGAAFIRWVDSQPWVAWLLIQAYASFAFQLVLLPIILILARQAARGFGLVLAYAIVCFVASFVSIWFPAVAANITYGIEGTSLRAINAQFGFAFLEQFHAVRDQDHFVLSLNQAQGILTFPSVHTATAVVCAACMLSLRWLRYPILLLNIGMITSTLTHGGHYLVDVLAGVVLALAALLLVKRLAVTAPPILRRRMRNLAADDAASR</sequence>
<name>A0ABY2QX94_9HYPH</name>
<dbReference type="InterPro" id="IPR052185">
    <property type="entry name" value="IPC_Synthase-Related"/>
</dbReference>
<keyword evidence="4 5" id="KW-0472">Membrane</keyword>
<keyword evidence="2 5" id="KW-0812">Transmembrane</keyword>
<keyword evidence="3 5" id="KW-1133">Transmembrane helix</keyword>
<dbReference type="Proteomes" id="UP000309667">
    <property type="component" value="Unassembled WGS sequence"/>
</dbReference>
<feature type="transmembrane region" description="Helical" evidence="5">
    <location>
        <begin position="124"/>
        <end position="150"/>
    </location>
</feature>
<dbReference type="RefSeq" id="WP_136557988.1">
    <property type="nucleotide sequence ID" value="NZ_STGT01000002.1"/>
</dbReference>
<comment type="caution">
    <text evidence="7">The sequence shown here is derived from an EMBL/GenBank/DDBJ whole genome shotgun (WGS) entry which is preliminary data.</text>
</comment>
<reference evidence="7 8" key="1">
    <citation type="submission" date="2019-04" db="EMBL/GenBank/DDBJ databases">
        <title>Genome sequence of strain 7209-2.</title>
        <authorList>
            <person name="Gao J."/>
            <person name="Sun J."/>
        </authorList>
    </citation>
    <scope>NUCLEOTIDE SEQUENCE [LARGE SCALE GENOMIC DNA]</scope>
    <source>
        <strain evidence="7 8">7209-2</strain>
    </source>
</reference>
<feature type="transmembrane region" description="Helical" evidence="5">
    <location>
        <begin position="71"/>
        <end position="89"/>
    </location>
</feature>